<reference evidence="2 3" key="1">
    <citation type="submission" date="2015-03" db="EMBL/GenBank/DDBJ databases">
        <title>Comparative genomics of Pseudomonas insights into diversity of traits involved in vanlence and defense.</title>
        <authorList>
            <person name="Qin Y."/>
        </authorList>
    </citation>
    <scope>NUCLEOTIDE SEQUENCE [LARGE SCALE GENOMIC DNA]</scope>
    <source>
        <strain evidence="2 3">C3</strain>
    </source>
</reference>
<dbReference type="EMBL" id="LACD01000005">
    <property type="protein sequence ID" value="KJZ46508.1"/>
    <property type="molecule type" value="Genomic_DNA"/>
</dbReference>
<evidence type="ECO:0000313" key="3">
    <source>
        <dbReference type="Proteomes" id="UP000033500"/>
    </source>
</evidence>
<proteinExistence type="predicted"/>
<protein>
    <recommendedName>
        <fullName evidence="1">Dermonecrotic toxin N-terminal domain-containing protein</fullName>
    </recommendedName>
</protein>
<organism evidence="2 3">
    <name type="scientific">Pseudomonas fluorescens</name>
    <dbReference type="NCBI Taxonomy" id="294"/>
    <lineage>
        <taxon>Bacteria</taxon>
        <taxon>Pseudomonadati</taxon>
        <taxon>Pseudomonadota</taxon>
        <taxon>Gammaproteobacteria</taxon>
        <taxon>Pseudomonadales</taxon>
        <taxon>Pseudomonadaceae</taxon>
        <taxon>Pseudomonas</taxon>
    </lineage>
</organism>
<evidence type="ECO:0000259" key="1">
    <source>
        <dbReference type="Pfam" id="PF20178"/>
    </source>
</evidence>
<name>A0A0F4TPX5_PSEFL</name>
<dbReference type="InterPro" id="IPR046673">
    <property type="entry name" value="ToxA_N"/>
</dbReference>
<dbReference type="RefSeq" id="WP_046045904.1">
    <property type="nucleotide sequence ID" value="NZ_LACD01000005.1"/>
</dbReference>
<sequence length="1171" mass="131874">MEANKVESLKLIESGEALSTLTEELKRIPPFKVMLQDCLQDALGEEVVIKLPVSKIHINVVAGVDPRQKEPVGRLLNVLLDCLQRGRAPEYDPALYAVYDSPNSTDALDVFQGIGISGIEKILADLVQKLSVHYVSILQQHWETVRKYNTQGAFPRDSRKAALGALQAILFARELEAVAEQGGITQNERAHISSLVRPSLAGTCYGIFIEGPGGAYVEQGAMFAVPLNAIVQDELIPGSDGAIVLYSSTRGIEKFASSSGLQRTLLQRLTSEDTREEFLQTLSINERDGFSYVPEIRYLKVHDNLFEHYSDKFLKRVYSDVAHHLDLLNKADSDFEAVISAVESVQSLVDIPRHAKSRNARLVQLMMRNAWPSWLKKASGTEQEVYVSLEQKSLESQVKYYEATLGATSFKDYARVAVEDFISQGADERIDPDTIFVNIRHTVKLADGRKVELNERKTLTQAFMYGVHDQEGRYEIVLEGFYNNPILSPANIAWAIQSLNLRVVYNTARRRLYSQADVIESMQERLGRKTALTIYGAILQKHVSPAAQDMVMRYNFGDPSIETTGVALATRFKPMKDLVVYRRKGADAHRYAHVLYAPGFPTGREWFQFPDMESLQRQFGSWAFTSEGLAYLRGQEYPSDLEGLERFYQEKEPNLMLQQWWWSSVHLTRWIEDGPLKGSVKNIIDWEADEAEVVTPLWYRNAQKGDQHLLNRLNTDFKAINQHSQGKLDIEPFHKFARNLVMKTLNDYLSRFGAHPEIDPDEVWVKFHADSKISLTNLFIQWQLWRSDVSIFEKFFFSANPFGGKILDFKEQMRSATFWTFSNQPIAALNGQVINAVIDLMPGEKYIEYLRAKFLNAPDADLKASLYRELKQNEMLRSALTQKMKGEMPQEQFDWLKSLIGGFDHDLPTGGVITGGRSPGIGVYGFTLEGRKLQGAYVFGRRINGREQLIVYVPDTFNGKDFFPAEELTTRLENSFFKENILKLVRFEHRKVVQAKLDKYKSWTPGDEPAPVLKNSYPVLQFKSEYLDMIGSFLSDVDYQTTSPLEAVWQDAKILFEFAVDVISLLVPPVGLAASLLRITHSVVQGIVASSEGDDKAANAFFATAWRGAIMLYIGKVAAVGAPVSAYGLLSNIKDISDLLSTATGVSVGISYVTAVAVPQHNIESTTRLIA</sequence>
<accession>A0A0F4TPX5</accession>
<feature type="domain" description="Dermonecrotic toxin N-terminal" evidence="1">
    <location>
        <begin position="822"/>
        <end position="955"/>
    </location>
</feature>
<evidence type="ECO:0000313" key="2">
    <source>
        <dbReference type="EMBL" id="KJZ46508.1"/>
    </source>
</evidence>
<dbReference type="Proteomes" id="UP000033500">
    <property type="component" value="Unassembled WGS sequence"/>
</dbReference>
<gene>
    <name evidence="2" type="ORF">VC34_07290</name>
</gene>
<comment type="caution">
    <text evidence="2">The sequence shown here is derived from an EMBL/GenBank/DDBJ whole genome shotgun (WGS) entry which is preliminary data.</text>
</comment>
<dbReference type="AlphaFoldDB" id="A0A0F4TPX5"/>
<dbReference type="Pfam" id="PF20178">
    <property type="entry name" value="ToxA_N"/>
    <property type="match status" value="1"/>
</dbReference>
<dbReference type="PATRIC" id="fig|294.131.peg.5506"/>